<feature type="domain" description="Piezo TM25-28" evidence="2">
    <location>
        <begin position="50"/>
        <end position="230"/>
    </location>
</feature>
<comment type="caution">
    <text evidence="3">The sequence shown here is derived from an EMBL/GenBank/DDBJ whole genome shotgun (WGS) entry which is preliminary data.</text>
</comment>
<feature type="transmembrane region" description="Helical" evidence="1">
    <location>
        <begin position="47"/>
        <end position="65"/>
    </location>
</feature>
<evidence type="ECO:0000259" key="2">
    <source>
        <dbReference type="Pfam" id="PF15917"/>
    </source>
</evidence>
<organism evidence="3 4">
    <name type="scientific">Steinernema carpocapsae</name>
    <name type="common">Entomopathogenic nematode</name>
    <dbReference type="NCBI Taxonomy" id="34508"/>
    <lineage>
        <taxon>Eukaryota</taxon>
        <taxon>Metazoa</taxon>
        <taxon>Ecdysozoa</taxon>
        <taxon>Nematoda</taxon>
        <taxon>Chromadorea</taxon>
        <taxon>Rhabditida</taxon>
        <taxon>Tylenchina</taxon>
        <taxon>Panagrolaimomorpha</taxon>
        <taxon>Strongyloidoidea</taxon>
        <taxon>Steinernematidae</taxon>
        <taxon>Steinernema</taxon>
    </lineage>
</organism>
<accession>A0A4U5PHF7</accession>
<keyword evidence="1" id="KW-1133">Transmembrane helix</keyword>
<keyword evidence="1" id="KW-0472">Membrane</keyword>
<dbReference type="STRING" id="34508.A0A4U5PHF7"/>
<dbReference type="PANTHER" id="PTHR47049:SF2">
    <property type="entry name" value="PIEZO-TYPE MECHANOSENSITIVE ION CHANNEL HOMOLOG"/>
    <property type="match status" value="1"/>
</dbReference>
<evidence type="ECO:0000313" key="3">
    <source>
        <dbReference type="EMBL" id="TKR95873.1"/>
    </source>
</evidence>
<dbReference type="InterPro" id="IPR031805">
    <property type="entry name" value="Piezo_TM25-28"/>
</dbReference>
<reference evidence="3 4" key="1">
    <citation type="journal article" date="2015" name="Genome Biol.">
        <title>Comparative genomics of Steinernema reveals deeply conserved gene regulatory networks.</title>
        <authorList>
            <person name="Dillman A.R."/>
            <person name="Macchietto M."/>
            <person name="Porter C.F."/>
            <person name="Rogers A."/>
            <person name="Williams B."/>
            <person name="Antoshechkin I."/>
            <person name="Lee M.M."/>
            <person name="Goodwin Z."/>
            <person name="Lu X."/>
            <person name="Lewis E.E."/>
            <person name="Goodrich-Blair H."/>
            <person name="Stock S.P."/>
            <person name="Adams B.J."/>
            <person name="Sternberg P.W."/>
            <person name="Mortazavi A."/>
        </authorList>
    </citation>
    <scope>NUCLEOTIDE SEQUENCE [LARGE SCALE GENOMIC DNA]</scope>
    <source>
        <strain evidence="3 4">ALL</strain>
    </source>
</reference>
<dbReference type="OrthoDB" id="5823048at2759"/>
<keyword evidence="1" id="KW-0812">Transmembrane</keyword>
<feature type="transmembrane region" description="Helical" evidence="1">
    <location>
        <begin position="86"/>
        <end position="103"/>
    </location>
</feature>
<name>A0A4U5PHF7_STECR</name>
<dbReference type="GO" id="GO:0016020">
    <property type="term" value="C:membrane"/>
    <property type="evidence" value="ECO:0007669"/>
    <property type="project" value="InterPro"/>
</dbReference>
<dbReference type="AlphaFoldDB" id="A0A4U5PHF7"/>
<dbReference type="EMBL" id="AZBU02000002">
    <property type="protein sequence ID" value="TKR95873.1"/>
    <property type="molecule type" value="Genomic_DNA"/>
</dbReference>
<dbReference type="InterPro" id="IPR027272">
    <property type="entry name" value="Piezo"/>
</dbReference>
<evidence type="ECO:0000313" key="4">
    <source>
        <dbReference type="Proteomes" id="UP000298663"/>
    </source>
</evidence>
<proteinExistence type="predicted"/>
<dbReference type="Proteomes" id="UP000298663">
    <property type="component" value="Unassembled WGS sequence"/>
</dbReference>
<protein>
    <recommendedName>
        <fullName evidence="2">Piezo TM25-28 domain-containing protein</fullName>
    </recommendedName>
</protein>
<evidence type="ECO:0000256" key="1">
    <source>
        <dbReference type="SAM" id="Phobius"/>
    </source>
</evidence>
<dbReference type="GO" id="GO:0008381">
    <property type="term" value="F:mechanosensitive monoatomic ion channel activity"/>
    <property type="evidence" value="ECO:0007669"/>
    <property type="project" value="InterPro"/>
</dbReference>
<dbReference type="PANTHER" id="PTHR47049">
    <property type="entry name" value="PIEZO-TYPE MECHANOSENSITIVE ION CHANNEL HOMOLOG"/>
    <property type="match status" value="1"/>
</dbReference>
<sequence>MADLLGYAPMNAVRALREVDMDVTQIEIPSVYEDPGNPTLSRISARPFPSVFAFGYLMAAFTILWKGIDLYSTNSFSLAMKPWKCLIVYHIIVLFIKMLYINSACRFGQTLPCWMSKILNIHCKGTVEEVSKCATSPTSVVYDIVCIVFLLIQQRIFNSWYFQHVVLDYRAERILGSRGAEILWEMEEREGRRNERHLHFNLHMIEMMVEEEDRLREQNLAFSRTHEKLKRSGYYYMKSERFFPKCHEEGQNIPMQSVCGRVEVIDIDGISVTVEDSAADSAAQNFGDSTLNDEAMAEKTKEVLQSIQVIVGHLCQLINNPEWLFRTSKGHAFIVHVLANDKNYLKGNFAWIGVFQAVYHLSIFRNLCADSCEILPLRVGQERHRFSRRYVLRSALGRSDQRVALLAPDRQNHLQRFPLDHGAVRASLSGIDADRPSLEIIFPYASFPDYGQSKMF</sequence>
<keyword evidence="4" id="KW-1185">Reference proteome</keyword>
<dbReference type="Pfam" id="PF15917">
    <property type="entry name" value="Piezo_TM25-28"/>
    <property type="match status" value="1"/>
</dbReference>
<gene>
    <name evidence="3" type="ORF">L596_009983</name>
</gene>
<reference evidence="3 4" key="2">
    <citation type="journal article" date="2019" name="G3 (Bethesda)">
        <title>Hybrid Assembly of the Genome of the Entomopathogenic Nematode Steinernema carpocapsae Identifies the X-Chromosome.</title>
        <authorList>
            <person name="Serra L."/>
            <person name="Macchietto M."/>
            <person name="Macias-Munoz A."/>
            <person name="McGill C.J."/>
            <person name="Rodriguez I.M."/>
            <person name="Rodriguez B."/>
            <person name="Murad R."/>
            <person name="Mortazavi A."/>
        </authorList>
    </citation>
    <scope>NUCLEOTIDE SEQUENCE [LARGE SCALE GENOMIC DNA]</scope>
    <source>
        <strain evidence="3 4">ALL</strain>
    </source>
</reference>